<accession>A0AAU8LTI8</accession>
<organism evidence="9">
    <name type="scientific">Candidatus Electrothrix aestuarii</name>
    <dbReference type="NCBI Taxonomy" id="3062594"/>
    <lineage>
        <taxon>Bacteria</taxon>
        <taxon>Pseudomonadati</taxon>
        <taxon>Thermodesulfobacteriota</taxon>
        <taxon>Desulfobulbia</taxon>
        <taxon>Desulfobulbales</taxon>
        <taxon>Desulfobulbaceae</taxon>
        <taxon>Candidatus Electrothrix</taxon>
    </lineage>
</organism>
<evidence type="ECO:0000256" key="5">
    <source>
        <dbReference type="ARBA" id="ARBA00044539"/>
    </source>
</evidence>
<dbReference type="Gene3D" id="3.40.50.2000">
    <property type="entry name" value="Glycogen Phosphorylase B"/>
    <property type="match status" value="2"/>
</dbReference>
<dbReference type="KEGG" id="eaj:Q3M24_18150"/>
<dbReference type="InterPro" id="IPR001296">
    <property type="entry name" value="Glyco_trans_1"/>
</dbReference>
<evidence type="ECO:0000256" key="6">
    <source>
        <dbReference type="ARBA" id="ARBA00048439"/>
    </source>
</evidence>
<dbReference type="SUPFAM" id="SSF53756">
    <property type="entry name" value="UDP-Glycosyltransferase/glycogen phosphorylase"/>
    <property type="match status" value="1"/>
</dbReference>
<dbReference type="EMBL" id="CP159373">
    <property type="protein sequence ID" value="XCN72206.1"/>
    <property type="molecule type" value="Genomic_DNA"/>
</dbReference>
<reference evidence="9" key="1">
    <citation type="journal article" date="2024" name="Syst. Appl. Microbiol.">
        <title>First single-strain enrichments of Electrothrix cable bacteria, description of E. aestuarii sp. nov. and E. rattekaaiensis sp. nov., and proposal of a cable bacteria taxonomy following the rules of the SeqCode.</title>
        <authorList>
            <person name="Plum-Jensen L.E."/>
            <person name="Schramm A."/>
            <person name="Marshall I.P.G."/>
        </authorList>
    </citation>
    <scope>NUCLEOTIDE SEQUENCE</scope>
    <source>
        <strain evidence="9">Rat1</strain>
    </source>
</reference>
<dbReference type="GO" id="GO:0016438">
    <property type="term" value="F:tRNA-queuosine(34) beta-mannosyltransferase activity"/>
    <property type="evidence" value="ECO:0007669"/>
    <property type="project" value="UniProtKB-EC"/>
</dbReference>
<protein>
    <recommendedName>
        <fullName evidence="5">tRNA-queuosine alpha-mannosyltransferase</fullName>
        <ecNumber evidence="4">2.4.1.110</ecNumber>
    </recommendedName>
</protein>
<dbReference type="Pfam" id="PF12038">
    <property type="entry name" value="QTMAN_N"/>
    <property type="match status" value="1"/>
</dbReference>
<dbReference type="InterPro" id="IPR022701">
    <property type="entry name" value="QTMAN_N"/>
</dbReference>
<gene>
    <name evidence="9" type="ORF">Q3M24_18150</name>
</gene>
<keyword evidence="3" id="KW-0808">Transferase</keyword>
<dbReference type="EC" id="2.4.1.110" evidence="4"/>
<reference evidence="9" key="2">
    <citation type="submission" date="2024-06" db="EMBL/GenBank/DDBJ databases">
        <authorList>
            <person name="Plum-Jensen L.E."/>
            <person name="Schramm A."/>
            <person name="Marshall I.P.G."/>
        </authorList>
    </citation>
    <scope>NUCLEOTIDE SEQUENCE</scope>
    <source>
        <strain evidence="9">Rat1</strain>
    </source>
</reference>
<dbReference type="AlphaFoldDB" id="A0AAU8LTI8"/>
<dbReference type="Pfam" id="PF00534">
    <property type="entry name" value="Glycos_transf_1"/>
    <property type="match status" value="1"/>
</dbReference>
<dbReference type="InterPro" id="IPR051862">
    <property type="entry name" value="GT-like_domain_containing_1"/>
</dbReference>
<evidence type="ECO:0000256" key="3">
    <source>
        <dbReference type="ARBA" id="ARBA00022679"/>
    </source>
</evidence>
<comment type="similarity">
    <text evidence="1">Belongs to the glycosyltransferase group 1 family. Glycosyltransferase 4 subfamily.</text>
</comment>
<sequence length="374" mass="43352">MSEFHLLLLEPYYGGSHKAFLDGLQQELACPCTLLSLPARKWKMRMQLAAPWFAERIKELINQGKRFDCILSSTFLDLAVLRSLLSMQGVKLPLALYFHENQFSYPGQQPDPSWFQFAAMNFSSALCADRLAFNSHYNLESFLDGVRLVLHRSSDIDLRHLEQQIRDNACILYPGIDFRQIDALLANESGKGQGEKRKDEGPVLVWNHRWEHDKDPETFFYTLFELAEEHPFQVIVLGQHFRDQPEIFTQARRVLGDRLLHCGYAEGREDYVRLLRQGDYIVSTARHEFFGISVLEGVRAGCCPVVPDRLSYRELFPEKYRYPEGKFKEHLEKFLSAPSFFLEKEARCLTEPYSWPRLGRKYQAWLAGSGLASL</sequence>
<comment type="catalytic activity">
    <reaction evidence="6">
        <text>queuosine(34) in tRNA(Asp) + GDP-alpha-D-mannose = O-4''-alpha-D-mannosylqueuosine(34) in tRNA(Asp) + GDP + H(+)</text>
        <dbReference type="Rhea" id="RHEA:12885"/>
        <dbReference type="Rhea" id="RHEA-COMP:18572"/>
        <dbReference type="Rhea" id="RHEA-COMP:18581"/>
        <dbReference type="ChEBI" id="CHEBI:15378"/>
        <dbReference type="ChEBI" id="CHEBI:57527"/>
        <dbReference type="ChEBI" id="CHEBI:58189"/>
        <dbReference type="ChEBI" id="CHEBI:194431"/>
        <dbReference type="ChEBI" id="CHEBI:194442"/>
        <dbReference type="EC" id="2.4.1.110"/>
    </reaction>
    <physiologicalReaction direction="left-to-right" evidence="6">
        <dbReference type="Rhea" id="RHEA:12886"/>
    </physiologicalReaction>
</comment>
<evidence type="ECO:0000313" key="9">
    <source>
        <dbReference type="EMBL" id="XCN72206.1"/>
    </source>
</evidence>
<name>A0AAU8LTI8_9BACT</name>
<proteinExistence type="inferred from homology"/>
<evidence type="ECO:0000256" key="4">
    <source>
        <dbReference type="ARBA" id="ARBA00044517"/>
    </source>
</evidence>
<evidence type="ECO:0000259" key="8">
    <source>
        <dbReference type="Pfam" id="PF12038"/>
    </source>
</evidence>
<evidence type="ECO:0000256" key="2">
    <source>
        <dbReference type="ARBA" id="ARBA00022676"/>
    </source>
</evidence>
<feature type="domain" description="Glycosyl transferase family 1" evidence="7">
    <location>
        <begin position="196"/>
        <end position="319"/>
    </location>
</feature>
<evidence type="ECO:0000256" key="1">
    <source>
        <dbReference type="ARBA" id="ARBA00009481"/>
    </source>
</evidence>
<dbReference type="PANTHER" id="PTHR13615">
    <property type="entry name" value="GLYCOSYLTRANSFERASE-LIKE 1"/>
    <property type="match status" value="1"/>
</dbReference>
<feature type="domain" description="tRNA-queuosine alpha-mannosyltransferase N-terminal" evidence="8">
    <location>
        <begin position="6"/>
        <end position="176"/>
    </location>
</feature>
<evidence type="ECO:0000259" key="7">
    <source>
        <dbReference type="Pfam" id="PF00534"/>
    </source>
</evidence>
<dbReference type="PANTHER" id="PTHR13615:SF3">
    <property type="entry name" value="GLYCOSYLTRANSFERASE-LIKE DOMAIN-CONTAINING PROTEIN 1"/>
    <property type="match status" value="1"/>
</dbReference>
<keyword evidence="2" id="KW-0328">Glycosyltransferase</keyword>